<name>A0ACC4B4D3_POPAL</name>
<evidence type="ECO:0000313" key="1">
    <source>
        <dbReference type="EMBL" id="KAL3573425.1"/>
    </source>
</evidence>
<comment type="caution">
    <text evidence="1">The sequence shown here is derived from an EMBL/GenBank/DDBJ whole genome shotgun (WGS) entry which is preliminary data.</text>
</comment>
<dbReference type="Proteomes" id="UP000309997">
    <property type="component" value="Unassembled WGS sequence"/>
</dbReference>
<gene>
    <name evidence="1" type="ORF">D5086_024038</name>
</gene>
<protein>
    <submittedName>
        <fullName evidence="1">Uncharacterized protein</fullName>
    </submittedName>
</protein>
<keyword evidence="2" id="KW-1185">Reference proteome</keyword>
<proteinExistence type="predicted"/>
<sequence>MHPPEDDAKPVSMEYPDRPQLSTRMDLASPLFGDHYRQILASKTKVFRVCNGTFGSYFFLQQAYRKLDIFHLPIAYTKFTE</sequence>
<organism evidence="1 2">
    <name type="scientific">Populus alba</name>
    <name type="common">White poplar</name>
    <dbReference type="NCBI Taxonomy" id="43335"/>
    <lineage>
        <taxon>Eukaryota</taxon>
        <taxon>Viridiplantae</taxon>
        <taxon>Streptophyta</taxon>
        <taxon>Embryophyta</taxon>
        <taxon>Tracheophyta</taxon>
        <taxon>Spermatophyta</taxon>
        <taxon>Magnoliopsida</taxon>
        <taxon>eudicotyledons</taxon>
        <taxon>Gunneridae</taxon>
        <taxon>Pentapetalae</taxon>
        <taxon>rosids</taxon>
        <taxon>fabids</taxon>
        <taxon>Malpighiales</taxon>
        <taxon>Salicaceae</taxon>
        <taxon>Saliceae</taxon>
        <taxon>Populus</taxon>
    </lineage>
</organism>
<reference evidence="1 2" key="1">
    <citation type="journal article" date="2024" name="Plant Biotechnol. J.">
        <title>Genome and CRISPR/Cas9 system of a widespread forest tree (Populus alba) in the world.</title>
        <authorList>
            <person name="Liu Y.J."/>
            <person name="Jiang P.F."/>
            <person name="Han X.M."/>
            <person name="Li X.Y."/>
            <person name="Wang H.M."/>
            <person name="Wang Y.J."/>
            <person name="Wang X.X."/>
            <person name="Zeng Q.Y."/>
        </authorList>
    </citation>
    <scope>NUCLEOTIDE SEQUENCE [LARGE SCALE GENOMIC DNA]</scope>
    <source>
        <strain evidence="2">cv. PAL-ZL1</strain>
    </source>
</reference>
<dbReference type="EMBL" id="RCHU02000013">
    <property type="protein sequence ID" value="KAL3573425.1"/>
    <property type="molecule type" value="Genomic_DNA"/>
</dbReference>
<accession>A0ACC4B4D3</accession>
<evidence type="ECO:0000313" key="2">
    <source>
        <dbReference type="Proteomes" id="UP000309997"/>
    </source>
</evidence>